<dbReference type="EMBL" id="CP097320">
    <property type="protein sequence ID" value="UQX13383.1"/>
    <property type="molecule type" value="Genomic_DNA"/>
</dbReference>
<evidence type="ECO:0000313" key="2">
    <source>
        <dbReference type="EMBL" id="UQX13383.1"/>
    </source>
</evidence>
<keyword evidence="3" id="KW-1185">Reference proteome</keyword>
<reference evidence="2" key="1">
    <citation type="submission" date="2022-05" db="EMBL/GenBank/DDBJ databases">
        <title>A methanotrophic Mycobacterium dominates a cave microbial ecosystem.</title>
        <authorList>
            <person name="Van Spanning R.J.M."/>
            <person name="Guan Q."/>
            <person name="Melkonian C."/>
            <person name="Gallant J."/>
            <person name="Polerecky L."/>
            <person name="Flot J.-F."/>
            <person name="Brandt B.W."/>
            <person name="Braster M."/>
            <person name="Iturbe Espinoza P."/>
            <person name="Aerts J."/>
            <person name="Meima-Franke M."/>
            <person name="Piersma S.R."/>
            <person name="Bunduc C."/>
            <person name="Ummels R."/>
            <person name="Pain A."/>
            <person name="Fleming E.J."/>
            <person name="van der Wel N."/>
            <person name="Gherman V.D."/>
            <person name="Sarbu S.M."/>
            <person name="Bodelier P.L.E."/>
            <person name="Bitter W."/>
        </authorList>
    </citation>
    <scope>NUCLEOTIDE SEQUENCE</scope>
    <source>
        <strain evidence="2">Sulfur Cave</strain>
    </source>
</reference>
<accession>A0ABY4QTX4</accession>
<protein>
    <submittedName>
        <fullName evidence="2">Thiamine pyrophosphate-dependent enzyme</fullName>
    </submittedName>
</protein>
<proteinExistence type="predicted"/>
<dbReference type="Gene3D" id="3.40.50.970">
    <property type="match status" value="1"/>
</dbReference>
<dbReference type="Pfam" id="PF02775">
    <property type="entry name" value="TPP_enzyme_C"/>
    <property type="match status" value="1"/>
</dbReference>
<dbReference type="RefSeq" id="WP_249763470.1">
    <property type="nucleotide sequence ID" value="NZ_CAJUXY010000016.1"/>
</dbReference>
<dbReference type="InterPro" id="IPR011766">
    <property type="entry name" value="TPP_enzyme_TPP-bd"/>
</dbReference>
<evidence type="ECO:0000259" key="1">
    <source>
        <dbReference type="Pfam" id="PF02775"/>
    </source>
</evidence>
<organism evidence="2 3">
    <name type="scientific">Candidatus Mycobacterium methanotrophicum</name>
    <dbReference type="NCBI Taxonomy" id="2943498"/>
    <lineage>
        <taxon>Bacteria</taxon>
        <taxon>Bacillati</taxon>
        <taxon>Actinomycetota</taxon>
        <taxon>Actinomycetes</taxon>
        <taxon>Mycobacteriales</taxon>
        <taxon>Mycobacteriaceae</taxon>
        <taxon>Mycobacterium</taxon>
    </lineage>
</organism>
<feature type="domain" description="Thiamine pyrophosphate enzyme TPP-binding" evidence="1">
    <location>
        <begin position="18"/>
        <end position="67"/>
    </location>
</feature>
<dbReference type="Proteomes" id="UP001056610">
    <property type="component" value="Chromosome"/>
</dbReference>
<name>A0ABY4QTX4_9MYCO</name>
<dbReference type="SUPFAM" id="SSF52518">
    <property type="entry name" value="Thiamin diphosphate-binding fold (THDP-binding)"/>
    <property type="match status" value="1"/>
</dbReference>
<dbReference type="InterPro" id="IPR029061">
    <property type="entry name" value="THDP-binding"/>
</dbReference>
<sequence length="72" mass="7710">MDLYPNGFSMQGSDFPETQLSPDTDYAALATACGGAGQIVHTPEGMDNAIRWALAEVEQGRCAVVDVRLPRP</sequence>
<gene>
    <name evidence="2" type="ORF">M5I08_05570</name>
</gene>
<evidence type="ECO:0000313" key="3">
    <source>
        <dbReference type="Proteomes" id="UP001056610"/>
    </source>
</evidence>